<dbReference type="Gene3D" id="2.40.30.200">
    <property type="match status" value="1"/>
</dbReference>
<dbReference type="InterPro" id="IPR008841">
    <property type="entry name" value="Siphovirus-type_tail_N"/>
</dbReference>
<keyword evidence="3" id="KW-1185">Reference proteome</keyword>
<evidence type="ECO:0000313" key="2">
    <source>
        <dbReference type="EMBL" id="GIM29830.1"/>
    </source>
</evidence>
<evidence type="ECO:0000313" key="3">
    <source>
        <dbReference type="Proteomes" id="UP000679179"/>
    </source>
</evidence>
<dbReference type="NCBIfam" id="TIGR01633">
    <property type="entry name" value="phi3626_gp14_N"/>
    <property type="match status" value="1"/>
</dbReference>
<dbReference type="AlphaFoldDB" id="A0A919S248"/>
<gene>
    <name evidence="2" type="ORF">CPJCM30710_24960</name>
</gene>
<name>A0A919S248_9CLOT</name>
<protein>
    <recommendedName>
        <fullName evidence="1">Siphovirus-type tail component RIFT-related domain-containing protein</fullName>
    </recommendedName>
</protein>
<reference evidence="2" key="1">
    <citation type="submission" date="2021-03" db="EMBL/GenBank/DDBJ databases">
        <title>Taxonomic study of Clostridium polyendosporum from meadow-gley soil under rice.</title>
        <authorList>
            <person name="Kobayashi H."/>
            <person name="Tanizawa Y."/>
            <person name="Yagura M."/>
        </authorList>
    </citation>
    <scope>NUCLEOTIDE SEQUENCE</scope>
    <source>
        <strain evidence="2">JCM 30710</strain>
    </source>
</reference>
<dbReference type="Proteomes" id="UP000679179">
    <property type="component" value="Unassembled WGS sequence"/>
</dbReference>
<comment type="caution">
    <text evidence="2">The sequence shown here is derived from an EMBL/GenBank/DDBJ whole genome shotgun (WGS) entry which is preliminary data.</text>
</comment>
<dbReference type="Pfam" id="PF05709">
    <property type="entry name" value="Sipho_tail"/>
    <property type="match status" value="1"/>
</dbReference>
<dbReference type="RefSeq" id="WP_212904518.1">
    <property type="nucleotide sequence ID" value="NZ_BOPZ01000023.1"/>
</dbReference>
<dbReference type="EMBL" id="BOPZ01000023">
    <property type="protein sequence ID" value="GIM29830.1"/>
    <property type="molecule type" value="Genomic_DNA"/>
</dbReference>
<evidence type="ECO:0000259" key="1">
    <source>
        <dbReference type="Pfam" id="PF05709"/>
    </source>
</evidence>
<proteinExistence type="predicted"/>
<organism evidence="2 3">
    <name type="scientific">Clostridium polyendosporum</name>
    <dbReference type="NCBI Taxonomy" id="69208"/>
    <lineage>
        <taxon>Bacteria</taxon>
        <taxon>Bacillati</taxon>
        <taxon>Bacillota</taxon>
        <taxon>Clostridia</taxon>
        <taxon>Eubacteriales</taxon>
        <taxon>Clostridiaceae</taxon>
        <taxon>Clostridium</taxon>
    </lineage>
</organism>
<accession>A0A919S248</accession>
<sequence length="233" mass="25765">MISFQFGGKDSYNDFGIIITQRPSIPSPKRRITSIDVPGRNSSLNFDENTYEDITIAVECTILDDIVDKVDDIKGWLIGTGESNLIFTYQPNKKYIGQVVNSFDIKQAYSSLNEFVIIFNCRPFKYAVSNSVITISTIPGTITNPGTIYSEPIIKVYGSGEGSLTINGVQIQFTGLLNHIILDSTIMDAYNDSGANLNSKMSGKFPTLIPGVNSISYTGCVTKIDVTPFWRWL</sequence>
<dbReference type="InterPro" id="IPR006520">
    <property type="entry name" value="Dit_BPSPP_N"/>
</dbReference>
<feature type="domain" description="Siphovirus-type tail component RIFT-related" evidence="1">
    <location>
        <begin position="30"/>
        <end position="121"/>
    </location>
</feature>